<sequence>MRTAAGSGAEHGGPAHGAAEDPGQAVGVPSAPDPGADLPAGVPWGPPPDAPAPVPVPIDDPATREGDGGMPPDTLPPPIGG</sequence>
<dbReference type="EMBL" id="CP020563">
    <property type="protein sequence ID" value="ARF74588.1"/>
    <property type="molecule type" value="Genomic_DNA"/>
</dbReference>
<organism evidence="2 3">
    <name type="scientific">Kitasatospora albolonga</name>
    <dbReference type="NCBI Taxonomy" id="68173"/>
    <lineage>
        <taxon>Bacteria</taxon>
        <taxon>Bacillati</taxon>
        <taxon>Actinomycetota</taxon>
        <taxon>Actinomycetes</taxon>
        <taxon>Kitasatosporales</taxon>
        <taxon>Streptomycetaceae</taxon>
        <taxon>Kitasatospora</taxon>
    </lineage>
</organism>
<dbReference type="Proteomes" id="UP000192251">
    <property type="component" value="Chromosome"/>
</dbReference>
<proteinExistence type="predicted"/>
<evidence type="ECO:0008006" key="4">
    <source>
        <dbReference type="Google" id="ProtNLM"/>
    </source>
</evidence>
<gene>
    <name evidence="2" type="ORF">B7C62_21920</name>
</gene>
<dbReference type="AlphaFoldDB" id="A0ABC8BWD0"/>
<name>A0ABC8BWD0_9ACTN</name>
<protein>
    <recommendedName>
        <fullName evidence="4">Protease</fullName>
    </recommendedName>
</protein>
<feature type="region of interest" description="Disordered" evidence="1">
    <location>
        <begin position="1"/>
        <end position="81"/>
    </location>
</feature>
<evidence type="ECO:0000256" key="1">
    <source>
        <dbReference type="SAM" id="MobiDB-lite"/>
    </source>
</evidence>
<dbReference type="KEGG" id="kab:B7C62_21920"/>
<feature type="compositionally biased region" description="Pro residues" evidence="1">
    <location>
        <begin position="44"/>
        <end position="58"/>
    </location>
</feature>
<accession>A0ABC8BWD0</accession>
<reference evidence="2 3" key="1">
    <citation type="submission" date="2017-04" db="EMBL/GenBank/DDBJ databases">
        <title>The complete genome sequence of Streptomyces albolongus YIM 101047, the producer of novel bafilomycins and novel odoriferous sesquiterpenoids.</title>
        <authorList>
            <person name="Yin M."/>
            <person name="Jiang Y."/>
        </authorList>
    </citation>
    <scope>NUCLEOTIDE SEQUENCE [LARGE SCALE GENOMIC DNA]</scope>
    <source>
        <strain evidence="2 3">YIM 101047</strain>
    </source>
</reference>
<evidence type="ECO:0000313" key="2">
    <source>
        <dbReference type="EMBL" id="ARF74588.1"/>
    </source>
</evidence>
<evidence type="ECO:0000313" key="3">
    <source>
        <dbReference type="Proteomes" id="UP000192251"/>
    </source>
</evidence>
<keyword evidence="3" id="KW-1185">Reference proteome</keyword>